<name>A0A2P6NT01_9EUKA</name>
<dbReference type="Proteomes" id="UP000241769">
    <property type="component" value="Unassembled WGS sequence"/>
</dbReference>
<dbReference type="GO" id="GO:0006629">
    <property type="term" value="P:lipid metabolic process"/>
    <property type="evidence" value="ECO:0007669"/>
    <property type="project" value="InterPro"/>
</dbReference>
<sequence length="654" mass="74323">MGILNRKTKSTQENKKKVPQKKDSTDDEKELAEVLLEPMDVNVPPKTLKKKSGICGCCCFCYLFVCFLILLLLAPSMKQRFDPDDIIMEEVISQLGTALPIDLSPIDRPGVRMAKDGAAAHFPVVLLPGIISSGLEVWKGKPCAQRHFRERFWGTSLMIQKILLSRKCWKEHICLNHTTFLDPEGIKMRSAAGLGAADYFLGDFWVWGKVIENLADIGYDETNMFMASYDWRLPFEYLESRDFYFSRLKYNIEMLVHTNGGKKVVIISHSMGSLVLLYFNKWVESKKGGNGGPNWVADHIDSEVNIGGPLLGVPKAVSSVLSGEMRDTAELNLVLSFIKENLLSKNDMLEIFRSFGSMPSMFPKGGNRLWGDEAFGSSDGNHTYLIKFTTPEEKWSLRTMISPLDGTTVQGISDCPNENTPLDRVVNETMIKRIAEHSFPVEETMDLLREVAPKYMEKVDSLWSFGLSRDDLSSEKYDDPRYWSNPLESTLPKARDMKVFCLYGVGKETERFYYYQESEEQCTNIPFIIDTKINNGTKLNYGVHTTEGDGTVPLLSLGFMCAKGWKDVPVVTREYKHETETMLRARDNVLRGGTQTADHIDIMGNYYLLQDLIRIVSNNRTDMKDRYFSDLLEQSEKVQLDKTPKKKDTPVTKK</sequence>
<feature type="compositionally biased region" description="Basic and acidic residues" evidence="1">
    <location>
        <begin position="10"/>
        <end position="24"/>
    </location>
</feature>
<dbReference type="EMBL" id="MDYQ01000023">
    <property type="protein sequence ID" value="PRP87093.1"/>
    <property type="molecule type" value="Genomic_DNA"/>
</dbReference>
<evidence type="ECO:0000313" key="4">
    <source>
        <dbReference type="Proteomes" id="UP000241769"/>
    </source>
</evidence>
<dbReference type="GO" id="GO:0008374">
    <property type="term" value="F:O-acyltransferase activity"/>
    <property type="evidence" value="ECO:0007669"/>
    <property type="project" value="InterPro"/>
</dbReference>
<dbReference type="InterPro" id="IPR029058">
    <property type="entry name" value="AB_hydrolase_fold"/>
</dbReference>
<evidence type="ECO:0000313" key="3">
    <source>
        <dbReference type="EMBL" id="PRP87093.1"/>
    </source>
</evidence>
<reference evidence="3 4" key="1">
    <citation type="journal article" date="2018" name="Genome Biol. Evol.">
        <title>Multiple Roots of Fruiting Body Formation in Amoebozoa.</title>
        <authorList>
            <person name="Hillmann F."/>
            <person name="Forbes G."/>
            <person name="Novohradska S."/>
            <person name="Ferling I."/>
            <person name="Riege K."/>
            <person name="Groth M."/>
            <person name="Westermann M."/>
            <person name="Marz M."/>
            <person name="Spaller T."/>
            <person name="Winckler T."/>
            <person name="Schaap P."/>
            <person name="Glockner G."/>
        </authorList>
    </citation>
    <scope>NUCLEOTIDE SEQUENCE [LARGE SCALE GENOMIC DNA]</scope>
    <source>
        <strain evidence="3 4">Jena</strain>
    </source>
</reference>
<dbReference type="InParanoid" id="A0A2P6NT01"/>
<dbReference type="AlphaFoldDB" id="A0A2P6NT01"/>
<keyword evidence="2" id="KW-0812">Transmembrane</keyword>
<dbReference type="SUPFAM" id="SSF53474">
    <property type="entry name" value="alpha/beta-Hydrolases"/>
    <property type="match status" value="1"/>
</dbReference>
<dbReference type="InterPro" id="IPR003386">
    <property type="entry name" value="LACT/PDAT_acylTrfase"/>
</dbReference>
<feature type="transmembrane region" description="Helical" evidence="2">
    <location>
        <begin position="54"/>
        <end position="74"/>
    </location>
</feature>
<dbReference type="PANTHER" id="PTHR11440">
    <property type="entry name" value="LECITHIN-CHOLESTEROL ACYLTRANSFERASE-RELATED"/>
    <property type="match status" value="1"/>
</dbReference>
<dbReference type="OrthoDB" id="190846at2759"/>
<dbReference type="STRING" id="1890364.A0A2P6NT01"/>
<comment type="caution">
    <text evidence="3">The sequence shown here is derived from an EMBL/GenBank/DDBJ whole genome shotgun (WGS) entry which is preliminary data.</text>
</comment>
<protein>
    <recommendedName>
        <fullName evidence="5">Phospholipid:diacylglycerol acyltransferase</fullName>
    </recommendedName>
</protein>
<feature type="region of interest" description="Disordered" evidence="1">
    <location>
        <begin position="1"/>
        <end position="28"/>
    </location>
</feature>
<dbReference type="Gene3D" id="3.40.50.1820">
    <property type="entry name" value="alpha/beta hydrolase"/>
    <property type="match status" value="1"/>
</dbReference>
<evidence type="ECO:0008006" key="5">
    <source>
        <dbReference type="Google" id="ProtNLM"/>
    </source>
</evidence>
<keyword evidence="4" id="KW-1185">Reference proteome</keyword>
<gene>
    <name evidence="3" type="ORF">PROFUN_04829</name>
</gene>
<organism evidence="3 4">
    <name type="scientific">Planoprotostelium fungivorum</name>
    <dbReference type="NCBI Taxonomy" id="1890364"/>
    <lineage>
        <taxon>Eukaryota</taxon>
        <taxon>Amoebozoa</taxon>
        <taxon>Evosea</taxon>
        <taxon>Variosea</taxon>
        <taxon>Cavosteliida</taxon>
        <taxon>Cavosteliaceae</taxon>
        <taxon>Planoprotostelium</taxon>
    </lineage>
</organism>
<evidence type="ECO:0000256" key="2">
    <source>
        <dbReference type="SAM" id="Phobius"/>
    </source>
</evidence>
<evidence type="ECO:0000256" key="1">
    <source>
        <dbReference type="SAM" id="MobiDB-lite"/>
    </source>
</evidence>
<dbReference type="Pfam" id="PF02450">
    <property type="entry name" value="LCAT"/>
    <property type="match status" value="1"/>
</dbReference>
<keyword evidence="2" id="KW-0472">Membrane</keyword>
<proteinExistence type="predicted"/>
<accession>A0A2P6NT01</accession>
<keyword evidence="2" id="KW-1133">Transmembrane helix</keyword>